<dbReference type="GO" id="GO:0016747">
    <property type="term" value="F:acyltransferase activity, transferring groups other than amino-acyl groups"/>
    <property type="evidence" value="ECO:0007669"/>
    <property type="project" value="InterPro"/>
</dbReference>
<reference evidence="4 5" key="1">
    <citation type="submission" date="2019-08" db="EMBL/GenBank/DDBJ databases">
        <authorList>
            <person name="Lei W."/>
        </authorList>
    </citation>
    <scope>NUCLEOTIDE SEQUENCE [LARGE SCALE GENOMIC DNA]</scope>
    <source>
        <strain evidence="4 5">CCUG 58627</strain>
    </source>
</reference>
<feature type="domain" description="N-acetyltransferase" evidence="3">
    <location>
        <begin position="5"/>
        <end position="135"/>
    </location>
</feature>
<dbReference type="PANTHER" id="PTHR31223">
    <property type="entry name" value="LOG FAMILY PROTEIN YJL055W"/>
    <property type="match status" value="1"/>
</dbReference>
<dbReference type="EMBL" id="VOHM01000034">
    <property type="protein sequence ID" value="TWT19028.1"/>
    <property type="molecule type" value="Genomic_DNA"/>
</dbReference>
<protein>
    <submittedName>
        <fullName evidence="4">TIGR00730 family Rossman fold protein</fullName>
    </submittedName>
</protein>
<dbReference type="Gene3D" id="3.40.50.450">
    <property type="match status" value="1"/>
</dbReference>
<dbReference type="SUPFAM" id="SSF55729">
    <property type="entry name" value="Acyl-CoA N-acyltransferases (Nat)"/>
    <property type="match status" value="1"/>
</dbReference>
<dbReference type="Pfam" id="PF00583">
    <property type="entry name" value="Acetyltransf_1"/>
    <property type="match status" value="1"/>
</dbReference>
<evidence type="ECO:0000313" key="4">
    <source>
        <dbReference type="EMBL" id="TWT19028.1"/>
    </source>
</evidence>
<dbReference type="CDD" id="cd04301">
    <property type="entry name" value="NAT_SF"/>
    <property type="match status" value="1"/>
</dbReference>
<dbReference type="InterPro" id="IPR016181">
    <property type="entry name" value="Acyl_CoA_acyltransferase"/>
</dbReference>
<evidence type="ECO:0000256" key="2">
    <source>
        <dbReference type="SAM" id="MobiDB-lite"/>
    </source>
</evidence>
<evidence type="ECO:0000259" key="3">
    <source>
        <dbReference type="PROSITE" id="PS51186"/>
    </source>
</evidence>
<dbReference type="OrthoDB" id="9801098at2"/>
<dbReference type="GO" id="GO:0005829">
    <property type="term" value="C:cytosol"/>
    <property type="evidence" value="ECO:0007669"/>
    <property type="project" value="TreeGrafter"/>
</dbReference>
<dbReference type="NCBIfam" id="TIGR00730">
    <property type="entry name" value="Rossman fold protein, TIGR00730 family"/>
    <property type="match status" value="1"/>
</dbReference>
<dbReference type="Gene3D" id="3.40.630.30">
    <property type="match status" value="1"/>
</dbReference>
<name>A0A5C5TZW2_9CORY</name>
<dbReference type="Pfam" id="PF03641">
    <property type="entry name" value="Lysine_decarbox"/>
    <property type="match status" value="1"/>
</dbReference>
<dbReference type="PROSITE" id="PS51186">
    <property type="entry name" value="GNAT"/>
    <property type="match status" value="1"/>
</dbReference>
<comment type="similarity">
    <text evidence="1">Belongs to the LOG family.</text>
</comment>
<comment type="caution">
    <text evidence="4">The sequence shown here is derived from an EMBL/GenBank/DDBJ whole genome shotgun (WGS) entry which is preliminary data.</text>
</comment>
<keyword evidence="5" id="KW-1185">Reference proteome</keyword>
<proteinExistence type="inferred from homology"/>
<dbReference type="GO" id="GO:0009691">
    <property type="term" value="P:cytokinin biosynthetic process"/>
    <property type="evidence" value="ECO:0007669"/>
    <property type="project" value="InterPro"/>
</dbReference>
<dbReference type="GO" id="GO:0016799">
    <property type="term" value="F:hydrolase activity, hydrolyzing N-glycosyl compounds"/>
    <property type="evidence" value="ECO:0007669"/>
    <property type="project" value="TreeGrafter"/>
</dbReference>
<dbReference type="InterPro" id="IPR031100">
    <property type="entry name" value="LOG_fam"/>
</dbReference>
<dbReference type="InterPro" id="IPR005269">
    <property type="entry name" value="LOG"/>
</dbReference>
<accession>A0A5C5TZW2</accession>
<dbReference type="SUPFAM" id="SSF102405">
    <property type="entry name" value="MCP/YpsA-like"/>
    <property type="match status" value="1"/>
</dbReference>
<organism evidence="4 5">
    <name type="scientific">Corynebacterium canis</name>
    <dbReference type="NCBI Taxonomy" id="679663"/>
    <lineage>
        <taxon>Bacteria</taxon>
        <taxon>Bacillati</taxon>
        <taxon>Actinomycetota</taxon>
        <taxon>Actinomycetes</taxon>
        <taxon>Mycobacteriales</taxon>
        <taxon>Corynebacteriaceae</taxon>
        <taxon>Corynebacterium</taxon>
    </lineage>
</organism>
<gene>
    <name evidence="4" type="ORF">FRX94_11755</name>
</gene>
<dbReference type="RefSeq" id="WP_146325537.1">
    <property type="nucleotide sequence ID" value="NZ_BAABLR010000013.1"/>
</dbReference>
<evidence type="ECO:0000313" key="5">
    <source>
        <dbReference type="Proteomes" id="UP000320791"/>
    </source>
</evidence>
<dbReference type="PANTHER" id="PTHR31223:SF70">
    <property type="entry name" value="LOG FAMILY PROTEIN YJL055W"/>
    <property type="match status" value="1"/>
</dbReference>
<dbReference type="AlphaFoldDB" id="A0A5C5TZW2"/>
<feature type="region of interest" description="Disordered" evidence="2">
    <location>
        <begin position="1"/>
        <end position="32"/>
    </location>
</feature>
<dbReference type="InterPro" id="IPR000182">
    <property type="entry name" value="GNAT_dom"/>
</dbReference>
<dbReference type="Proteomes" id="UP000320791">
    <property type="component" value="Unassembled WGS sequence"/>
</dbReference>
<feature type="compositionally biased region" description="Basic and acidic residues" evidence="2">
    <location>
        <begin position="11"/>
        <end position="32"/>
    </location>
</feature>
<evidence type="ECO:0000256" key="1">
    <source>
        <dbReference type="ARBA" id="ARBA00006763"/>
    </source>
</evidence>
<sequence length="324" mass="34888">MQSTLNIRPMTSDDTKLREEAEQRNATRESRQPRLLGFIPERGDYGIVAFDDASVAGVAWASISGVLPEITVNVAPEHQGNGLGTRLVDALVTHAHSVRWPGLALTVADDNPARRLYARLGFEARADGVMVKPLAPAINAITVYCGSACGARPEYVNATREFAQGLAELGVDIVYGGGKIGLMGELADAALAAGGDVIGVIPASLVDREVAHPKLTELQVVDSMAERKERMEALGDVFVALPGGIGTLEELFEVFTLQLLGPECMPVVLYNVEGYWSSLIETLKRMTEEGFIPPKYIDALIVVDSVSGLFEALESWRAPGIKWE</sequence>